<dbReference type="SUPFAM" id="SSF49785">
    <property type="entry name" value="Galactose-binding domain-like"/>
    <property type="match status" value="1"/>
</dbReference>
<evidence type="ECO:0000256" key="1">
    <source>
        <dbReference type="ARBA" id="ARBA00007401"/>
    </source>
</evidence>
<dbReference type="InterPro" id="IPR051913">
    <property type="entry name" value="GH2_Domain-Containing"/>
</dbReference>
<comment type="similarity">
    <text evidence="1">Belongs to the glycosyl hydrolase 2 family.</text>
</comment>
<evidence type="ECO:0000313" key="7">
    <source>
        <dbReference type="EMBL" id="PXX49284.1"/>
    </source>
</evidence>
<name>A0A2V3XXM8_9FIRM</name>
<dbReference type="InterPro" id="IPR006102">
    <property type="entry name" value="Ig-like_GH2"/>
</dbReference>
<dbReference type="InterPro" id="IPR006101">
    <property type="entry name" value="Glyco_hydro_2"/>
</dbReference>
<dbReference type="SUPFAM" id="SSF51445">
    <property type="entry name" value="(Trans)glycosidases"/>
    <property type="match status" value="1"/>
</dbReference>
<dbReference type="InterPro" id="IPR006104">
    <property type="entry name" value="Glyco_hydro_2_N"/>
</dbReference>
<dbReference type="Pfam" id="PF02837">
    <property type="entry name" value="Glyco_hydro_2_N"/>
    <property type="match status" value="1"/>
</dbReference>
<dbReference type="GeneID" id="86063771"/>
<accession>A0A2V3XXM8</accession>
<dbReference type="PANTHER" id="PTHR42732:SF1">
    <property type="entry name" value="BETA-MANNOSIDASE"/>
    <property type="match status" value="1"/>
</dbReference>
<evidence type="ECO:0000259" key="5">
    <source>
        <dbReference type="Pfam" id="PF02836"/>
    </source>
</evidence>
<evidence type="ECO:0000259" key="4">
    <source>
        <dbReference type="Pfam" id="PF00703"/>
    </source>
</evidence>
<dbReference type="GO" id="GO:0004553">
    <property type="term" value="F:hydrolase activity, hydrolyzing O-glycosyl compounds"/>
    <property type="evidence" value="ECO:0007669"/>
    <property type="project" value="InterPro"/>
</dbReference>
<sequence length="625" mass="71434">MEEIKNFVDNIHNEAYKNAYSAPLIGAESLIMQGGREEESLDGLWNFSVDLYDNCLRAKWFLEEETNEEGRAVPLDYAFDDWETVPVPGVFNLAKPEYFYYEGPAVYSRRFSYGSRGNERVFIRFGAVAGEARVFLNGCFLGVHRGGSTPFCVEATENLKEGADNRLIVVADGTRHQADVPSLNTDWFPYGGIYRSVTLVRLPEVFIQDMKVRLSGRREREITVEAVTAGSISPDYNAFFEIPEIGVCEIMDFGPDGTGRLKLKVPELELWSPENPRLYTARLTLYDGENRAFDRISDRVGFRTIETAGRSICLNGRPLFLRGVCLHEDSRDHGKAVTKEEIREAFRLAREMNCNFVRLAHYPHTEWAARLADEEGLLLWEEIPVYWWIDFGNPDTFRQAKSQLSEMMKRDANRASVVIWSVGNENPDTDERYRFMADLAEYARRSDPSRLISAACLVDTVNLRIADRLEAHLDVIGLNEYYGWYDPDYTKLSTILEQSAPEKPVIISEFGADGSFAAEEAEAGTGAKEKNGSSAGRVRGSVREQEEIYENQIAVFRRIPYIQGTTPWILFDFRTPKRLGKYQKGYNIKGLITEDRSRKKPAFYLMQNYYEEVLKHECGYDQTSE</sequence>
<dbReference type="SUPFAM" id="SSF49303">
    <property type="entry name" value="beta-Galactosidase/glucuronidase domain"/>
    <property type="match status" value="1"/>
</dbReference>
<dbReference type="Pfam" id="PF00703">
    <property type="entry name" value="Glyco_hydro_2"/>
    <property type="match status" value="1"/>
</dbReference>
<evidence type="ECO:0000313" key="8">
    <source>
        <dbReference type="Proteomes" id="UP000248057"/>
    </source>
</evidence>
<dbReference type="PANTHER" id="PTHR42732">
    <property type="entry name" value="BETA-GALACTOSIDASE"/>
    <property type="match status" value="1"/>
</dbReference>
<dbReference type="InterPro" id="IPR036156">
    <property type="entry name" value="Beta-gal/glucu_dom_sf"/>
</dbReference>
<dbReference type="PRINTS" id="PR00132">
    <property type="entry name" value="GLHYDRLASE2"/>
</dbReference>
<feature type="domain" description="Glycoside hydrolase family 2 immunoglobulin-like beta-sandwich" evidence="4">
    <location>
        <begin position="258"/>
        <end position="303"/>
    </location>
</feature>
<feature type="domain" description="Glycosyl hydrolases family 2 sugar binding" evidence="6">
    <location>
        <begin position="39"/>
        <end position="203"/>
    </location>
</feature>
<dbReference type="InterPro" id="IPR008979">
    <property type="entry name" value="Galactose-bd-like_sf"/>
</dbReference>
<gene>
    <name evidence="7" type="ORF">DFR60_11473</name>
</gene>
<dbReference type="GO" id="GO:0005975">
    <property type="term" value="P:carbohydrate metabolic process"/>
    <property type="evidence" value="ECO:0007669"/>
    <property type="project" value="InterPro"/>
</dbReference>
<dbReference type="InterPro" id="IPR013783">
    <property type="entry name" value="Ig-like_fold"/>
</dbReference>
<dbReference type="Gene3D" id="2.60.120.260">
    <property type="entry name" value="Galactose-binding domain-like"/>
    <property type="match status" value="1"/>
</dbReference>
<dbReference type="Proteomes" id="UP000248057">
    <property type="component" value="Unassembled WGS sequence"/>
</dbReference>
<dbReference type="Pfam" id="PF02836">
    <property type="entry name" value="Glyco_hydro_2_C"/>
    <property type="match status" value="1"/>
</dbReference>
<dbReference type="InterPro" id="IPR006103">
    <property type="entry name" value="Glyco_hydro_2_cat"/>
</dbReference>
<dbReference type="RefSeq" id="WP_110324939.1">
    <property type="nucleotide sequence ID" value="NZ_QJKD01000014.1"/>
</dbReference>
<proteinExistence type="inferred from homology"/>
<dbReference type="Gene3D" id="3.20.20.80">
    <property type="entry name" value="Glycosidases"/>
    <property type="match status" value="1"/>
</dbReference>
<comment type="caution">
    <text evidence="7">The sequence shown here is derived from an EMBL/GenBank/DDBJ whole genome shotgun (WGS) entry which is preliminary data.</text>
</comment>
<dbReference type="EMBL" id="QJKD01000014">
    <property type="protein sequence ID" value="PXX49284.1"/>
    <property type="molecule type" value="Genomic_DNA"/>
</dbReference>
<evidence type="ECO:0000259" key="6">
    <source>
        <dbReference type="Pfam" id="PF02837"/>
    </source>
</evidence>
<dbReference type="Gene3D" id="2.60.40.10">
    <property type="entry name" value="Immunoglobulins"/>
    <property type="match status" value="1"/>
</dbReference>
<evidence type="ECO:0000256" key="2">
    <source>
        <dbReference type="ARBA" id="ARBA00022801"/>
    </source>
</evidence>
<keyword evidence="8" id="KW-1185">Reference proteome</keyword>
<organism evidence="7 8">
    <name type="scientific">Hungatella effluvii</name>
    <dbReference type="NCBI Taxonomy" id="1096246"/>
    <lineage>
        <taxon>Bacteria</taxon>
        <taxon>Bacillati</taxon>
        <taxon>Bacillota</taxon>
        <taxon>Clostridia</taxon>
        <taxon>Lachnospirales</taxon>
        <taxon>Lachnospiraceae</taxon>
        <taxon>Hungatella</taxon>
    </lineage>
</organism>
<feature type="domain" description="Glycoside hydrolase family 2 catalytic" evidence="5">
    <location>
        <begin position="309"/>
        <end position="612"/>
    </location>
</feature>
<keyword evidence="2" id="KW-0378">Hydrolase</keyword>
<evidence type="ECO:0000256" key="3">
    <source>
        <dbReference type="ARBA" id="ARBA00023295"/>
    </source>
</evidence>
<reference evidence="7 8" key="1">
    <citation type="submission" date="2018-05" db="EMBL/GenBank/DDBJ databases">
        <title>Genomic Encyclopedia of Type Strains, Phase IV (KMG-IV): sequencing the most valuable type-strain genomes for metagenomic binning, comparative biology and taxonomic classification.</title>
        <authorList>
            <person name="Goeker M."/>
        </authorList>
    </citation>
    <scope>NUCLEOTIDE SEQUENCE [LARGE SCALE GENOMIC DNA]</scope>
    <source>
        <strain evidence="7 8">DSM 24995</strain>
    </source>
</reference>
<dbReference type="AlphaFoldDB" id="A0A2V3XXM8"/>
<protein>
    <submittedName>
        <fullName evidence="7">Beta-glucuronidase</fullName>
    </submittedName>
</protein>
<dbReference type="InterPro" id="IPR017853">
    <property type="entry name" value="GH"/>
</dbReference>
<keyword evidence="3" id="KW-0326">Glycosidase</keyword>